<organism evidence="3 4">
    <name type="scientific">Phytomonospora endophytica</name>
    <dbReference type="NCBI Taxonomy" id="714109"/>
    <lineage>
        <taxon>Bacteria</taxon>
        <taxon>Bacillati</taxon>
        <taxon>Actinomycetota</taxon>
        <taxon>Actinomycetes</taxon>
        <taxon>Micromonosporales</taxon>
        <taxon>Micromonosporaceae</taxon>
        <taxon>Phytomonospora</taxon>
    </lineage>
</organism>
<reference evidence="3 4" key="1">
    <citation type="submission" date="2020-08" db="EMBL/GenBank/DDBJ databases">
        <title>Genomic Encyclopedia of Type Strains, Phase IV (KMG-IV): sequencing the most valuable type-strain genomes for metagenomic binning, comparative biology and taxonomic classification.</title>
        <authorList>
            <person name="Goeker M."/>
        </authorList>
    </citation>
    <scope>NUCLEOTIDE SEQUENCE [LARGE SCALE GENOMIC DNA]</scope>
    <source>
        <strain evidence="3 4">YIM 65646</strain>
    </source>
</reference>
<dbReference type="PANTHER" id="PTHR35174">
    <property type="entry name" value="BLL7171 PROTEIN-RELATED"/>
    <property type="match status" value="1"/>
</dbReference>
<dbReference type="PANTHER" id="PTHR35174:SF3">
    <property type="entry name" value="BLL7171 PROTEIN"/>
    <property type="match status" value="1"/>
</dbReference>
<comment type="caution">
    <text evidence="3">The sequence shown here is derived from an EMBL/GenBank/DDBJ whole genome shotgun (WGS) entry which is preliminary data.</text>
</comment>
<dbReference type="Proteomes" id="UP000548476">
    <property type="component" value="Unassembled WGS sequence"/>
</dbReference>
<protein>
    <recommendedName>
        <fullName evidence="2">YCII-related domain-containing protein</fullName>
    </recommendedName>
</protein>
<evidence type="ECO:0000313" key="4">
    <source>
        <dbReference type="Proteomes" id="UP000548476"/>
    </source>
</evidence>
<dbReference type="InterPro" id="IPR011008">
    <property type="entry name" value="Dimeric_a/b-barrel"/>
</dbReference>
<gene>
    <name evidence="3" type="ORF">HNR73_005207</name>
</gene>
<feature type="domain" description="YCII-related" evidence="2">
    <location>
        <begin position="19"/>
        <end position="96"/>
    </location>
</feature>
<dbReference type="SUPFAM" id="SSF54909">
    <property type="entry name" value="Dimeric alpha+beta barrel"/>
    <property type="match status" value="1"/>
</dbReference>
<sequence>MSSMAQYLMSVLDDRTGSVTPEEMAAITAYNTERLQGEGHWVFAGGLASPEAATVVDGRGGEPMFTDGPYLESKEYIAGFWVIEAADFDVALRLCAEGSKACNRRLELRPFLTR</sequence>
<evidence type="ECO:0000259" key="2">
    <source>
        <dbReference type="Pfam" id="PF03795"/>
    </source>
</evidence>
<comment type="similarity">
    <text evidence="1">Belongs to the YciI family.</text>
</comment>
<accession>A0A841FJ26</accession>
<name>A0A841FJ26_9ACTN</name>
<evidence type="ECO:0000313" key="3">
    <source>
        <dbReference type="EMBL" id="MBB6037331.1"/>
    </source>
</evidence>
<keyword evidence="4" id="KW-1185">Reference proteome</keyword>
<dbReference type="AlphaFoldDB" id="A0A841FJ26"/>
<dbReference type="Gene3D" id="3.30.70.1060">
    <property type="entry name" value="Dimeric alpha+beta barrel"/>
    <property type="match status" value="1"/>
</dbReference>
<evidence type="ECO:0000256" key="1">
    <source>
        <dbReference type="ARBA" id="ARBA00007689"/>
    </source>
</evidence>
<proteinExistence type="inferred from homology"/>
<dbReference type="Pfam" id="PF03795">
    <property type="entry name" value="YCII"/>
    <property type="match status" value="1"/>
</dbReference>
<dbReference type="InterPro" id="IPR005545">
    <property type="entry name" value="YCII"/>
</dbReference>
<dbReference type="EMBL" id="JACHGT010000012">
    <property type="protein sequence ID" value="MBB6037331.1"/>
    <property type="molecule type" value="Genomic_DNA"/>
</dbReference>